<dbReference type="PROSITE" id="PS51371">
    <property type="entry name" value="CBS"/>
    <property type="match status" value="1"/>
</dbReference>
<gene>
    <name evidence="9" type="ORF">PQR79_00585</name>
</gene>
<evidence type="ECO:0000313" key="9">
    <source>
        <dbReference type="EMBL" id="MDD8057637.1"/>
    </source>
</evidence>
<dbReference type="PANTHER" id="PTHR42745">
    <property type="match status" value="1"/>
</dbReference>
<dbReference type="Gene3D" id="3.10.580.10">
    <property type="entry name" value="CBS-domain"/>
    <property type="match status" value="1"/>
</dbReference>
<sequence>MDLKSIAREVINTEIKGLEHVAENIDANFSGAVNEILSTNGRVIICGMGKSGIIGKKIAASFASTGTPSFFMHPGEAFHGDLGMVTPDDVFVAISYSGETDEVLKLLPFLRNNGNKIISITGKPHSTLSISSNFNLNVAVPKEACPLQLAPTTSTTATLVLGDALTVALMKSRGFKEEGFAKFHPGGSLGRKLLSKVIDEMITENLPIVNKTTTASDLIQIMTSSMQGLAIVCESNQLFGIVTDGDLRRAMKKFGSEVFTKKTEDICSIGAKTISPESSMEFAFDLMTELSVNSLIVTDNNTVVGILKK</sequence>
<evidence type="ECO:0000256" key="6">
    <source>
        <dbReference type="PROSITE-ProRule" id="PRU00703"/>
    </source>
</evidence>
<dbReference type="PANTHER" id="PTHR42745:SF1">
    <property type="entry name" value="ARABINOSE 5-PHOSPHATE ISOMERASE KDSD"/>
    <property type="match status" value="1"/>
</dbReference>
<dbReference type="SUPFAM" id="SSF53697">
    <property type="entry name" value="SIS domain"/>
    <property type="match status" value="1"/>
</dbReference>
<protein>
    <recommendedName>
        <fullName evidence="5">Arabinose 5-phosphate isomerase</fullName>
        <shortName evidence="5">API</shortName>
        <ecNumber evidence="5">5.3.1.13</ecNumber>
    </recommendedName>
</protein>
<dbReference type="CDD" id="cd05014">
    <property type="entry name" value="SIS_Kpsf"/>
    <property type="match status" value="1"/>
</dbReference>
<organism evidence="9 10">
    <name type="scientific">Shewanella metallivivens</name>
    <dbReference type="NCBI Taxonomy" id="2872342"/>
    <lineage>
        <taxon>Bacteria</taxon>
        <taxon>Pseudomonadati</taxon>
        <taxon>Pseudomonadota</taxon>
        <taxon>Gammaproteobacteria</taxon>
        <taxon>Alteromonadales</taxon>
        <taxon>Shewanellaceae</taxon>
        <taxon>Shewanella</taxon>
    </lineage>
</organism>
<dbReference type="Pfam" id="PF00571">
    <property type="entry name" value="CBS"/>
    <property type="match status" value="2"/>
</dbReference>
<dbReference type="PIRSF" id="PIRSF004692">
    <property type="entry name" value="KdsD_KpsF"/>
    <property type="match status" value="1"/>
</dbReference>
<dbReference type="Pfam" id="PF01380">
    <property type="entry name" value="SIS"/>
    <property type="match status" value="1"/>
</dbReference>
<dbReference type="GO" id="GO:0016853">
    <property type="term" value="F:isomerase activity"/>
    <property type="evidence" value="ECO:0007669"/>
    <property type="project" value="UniProtKB-KW"/>
</dbReference>
<comment type="similarity">
    <text evidence="1 5">Belongs to the SIS family. GutQ/KpsF subfamily.</text>
</comment>
<reference evidence="9 10" key="1">
    <citation type="submission" date="2023-02" db="EMBL/GenBank/DDBJ databases">
        <title>Genome sequence of Shewanella metallivivens ER-Te-42B-Light, sp. nov., enriched from sulfide tube worms (Riftia pachyptila) isolated from Explorer Ridge in the Pacific Ocean.</title>
        <authorList>
            <person name="Maltman C."/>
            <person name="Kuzyk S.B."/>
            <person name="Kyndt J.A."/>
            <person name="Yurkov V."/>
        </authorList>
    </citation>
    <scope>NUCLEOTIDE SEQUENCE [LARGE SCALE GENOMIC DNA]</scope>
    <source>
        <strain evidence="9 10">ER-Te-42B-Light</strain>
    </source>
</reference>
<keyword evidence="2" id="KW-0963">Cytoplasm</keyword>
<dbReference type="InterPro" id="IPR000644">
    <property type="entry name" value="CBS_dom"/>
</dbReference>
<dbReference type="EMBL" id="JAQQPZ010000001">
    <property type="protein sequence ID" value="MDD8057637.1"/>
    <property type="molecule type" value="Genomic_DNA"/>
</dbReference>
<evidence type="ECO:0000313" key="10">
    <source>
        <dbReference type="Proteomes" id="UP001213691"/>
    </source>
</evidence>
<proteinExistence type="inferred from homology"/>
<dbReference type="RefSeq" id="WP_238106022.1">
    <property type="nucleotide sequence ID" value="NZ_JAQQPZ010000001.1"/>
</dbReference>
<comment type="caution">
    <text evidence="9">The sequence shown here is derived from an EMBL/GenBank/DDBJ whole genome shotgun (WGS) entry which is preliminary data.</text>
</comment>
<evidence type="ECO:0000256" key="1">
    <source>
        <dbReference type="ARBA" id="ARBA00008165"/>
    </source>
</evidence>
<comment type="catalytic activity">
    <reaction evidence="5">
        <text>D-arabinose 5-phosphate = D-ribulose 5-phosphate</text>
        <dbReference type="Rhea" id="RHEA:23104"/>
        <dbReference type="ChEBI" id="CHEBI:57693"/>
        <dbReference type="ChEBI" id="CHEBI:58121"/>
        <dbReference type="EC" id="5.3.1.13"/>
    </reaction>
</comment>
<dbReference type="InterPro" id="IPR001347">
    <property type="entry name" value="SIS_dom"/>
</dbReference>
<dbReference type="InterPro" id="IPR035474">
    <property type="entry name" value="SIS_Kpsf"/>
</dbReference>
<keyword evidence="10" id="KW-1185">Reference proteome</keyword>
<dbReference type="EC" id="5.3.1.13" evidence="5"/>
<keyword evidence="4 6" id="KW-0129">CBS domain</keyword>
<dbReference type="Proteomes" id="UP001213691">
    <property type="component" value="Unassembled WGS sequence"/>
</dbReference>
<evidence type="ECO:0000259" key="8">
    <source>
        <dbReference type="PROSITE" id="PS51464"/>
    </source>
</evidence>
<keyword evidence="3" id="KW-0677">Repeat</keyword>
<dbReference type="PROSITE" id="PS51464">
    <property type="entry name" value="SIS"/>
    <property type="match status" value="1"/>
</dbReference>
<dbReference type="Gene3D" id="3.40.50.10490">
    <property type="entry name" value="Glucose-6-phosphate isomerase like protein, domain 1"/>
    <property type="match status" value="1"/>
</dbReference>
<evidence type="ECO:0000259" key="7">
    <source>
        <dbReference type="PROSITE" id="PS51371"/>
    </source>
</evidence>
<evidence type="ECO:0000256" key="3">
    <source>
        <dbReference type="ARBA" id="ARBA00022737"/>
    </source>
</evidence>
<name>A0ABT5TGA0_9GAMM</name>
<evidence type="ECO:0000256" key="5">
    <source>
        <dbReference type="PIRNR" id="PIRNR004692"/>
    </source>
</evidence>
<feature type="domain" description="SIS" evidence="8">
    <location>
        <begin position="32"/>
        <end position="175"/>
    </location>
</feature>
<evidence type="ECO:0000256" key="2">
    <source>
        <dbReference type="ARBA" id="ARBA00022490"/>
    </source>
</evidence>
<dbReference type="InterPro" id="IPR046342">
    <property type="entry name" value="CBS_dom_sf"/>
</dbReference>
<dbReference type="InterPro" id="IPR004800">
    <property type="entry name" value="KdsD/KpsF-type"/>
</dbReference>
<feature type="domain" description="CBS" evidence="7">
    <location>
        <begin position="201"/>
        <end position="258"/>
    </location>
</feature>
<evidence type="ECO:0000256" key="4">
    <source>
        <dbReference type="ARBA" id="ARBA00023122"/>
    </source>
</evidence>
<dbReference type="InterPro" id="IPR050986">
    <property type="entry name" value="GutQ/KpsF_isomerases"/>
</dbReference>
<accession>A0ABT5TGA0</accession>
<dbReference type="NCBIfam" id="TIGR00393">
    <property type="entry name" value="kpsF"/>
    <property type="match status" value="1"/>
</dbReference>
<dbReference type="InterPro" id="IPR046348">
    <property type="entry name" value="SIS_dom_sf"/>
</dbReference>
<keyword evidence="5 9" id="KW-0413">Isomerase</keyword>